<proteinExistence type="predicted"/>
<dbReference type="PANTHER" id="PTHR48094:SF19">
    <property type="entry name" value="DJ-1_PFPI DOMAIN-CONTAINING PROTEIN"/>
    <property type="match status" value="1"/>
</dbReference>
<comment type="caution">
    <text evidence="2">The sequence shown here is derived from an EMBL/GenBank/DDBJ whole genome shotgun (WGS) entry which is preliminary data.</text>
</comment>
<dbReference type="RefSeq" id="WP_307390428.1">
    <property type="nucleotide sequence ID" value="NZ_BAAADK010000018.1"/>
</dbReference>
<dbReference type="Pfam" id="PF01965">
    <property type="entry name" value="DJ-1_PfpI"/>
    <property type="match status" value="1"/>
</dbReference>
<evidence type="ECO:0000313" key="3">
    <source>
        <dbReference type="Proteomes" id="UP001235840"/>
    </source>
</evidence>
<gene>
    <name evidence="2" type="ORF">J2S11_000489</name>
</gene>
<dbReference type="Gene3D" id="3.40.50.880">
    <property type="match status" value="1"/>
</dbReference>
<dbReference type="InterPro" id="IPR050325">
    <property type="entry name" value="Prot/Nucl_acid_deglycase"/>
</dbReference>
<dbReference type="SUPFAM" id="SSF52317">
    <property type="entry name" value="Class I glutamine amidotransferase-like"/>
    <property type="match status" value="1"/>
</dbReference>
<dbReference type="InterPro" id="IPR002818">
    <property type="entry name" value="DJ-1/PfpI"/>
</dbReference>
<keyword evidence="2" id="KW-0645">Protease</keyword>
<evidence type="ECO:0000259" key="1">
    <source>
        <dbReference type="Pfam" id="PF01965"/>
    </source>
</evidence>
<keyword evidence="3" id="KW-1185">Reference proteome</keyword>
<protein>
    <submittedName>
        <fullName evidence="2">Intracellular protease/amidase</fullName>
    </submittedName>
</protein>
<dbReference type="PANTHER" id="PTHR48094">
    <property type="entry name" value="PROTEIN/NUCLEIC ACID DEGLYCASE DJ-1-RELATED"/>
    <property type="match status" value="1"/>
</dbReference>
<evidence type="ECO:0000313" key="2">
    <source>
        <dbReference type="EMBL" id="MDQ0164589.1"/>
    </source>
</evidence>
<keyword evidence="2" id="KW-0378">Hydrolase</keyword>
<dbReference type="EMBL" id="JAUSTY010000002">
    <property type="protein sequence ID" value="MDQ0164589.1"/>
    <property type="molecule type" value="Genomic_DNA"/>
</dbReference>
<feature type="domain" description="DJ-1/PfpI" evidence="1">
    <location>
        <begin position="2"/>
        <end position="165"/>
    </location>
</feature>
<dbReference type="GO" id="GO:0006508">
    <property type="term" value="P:proteolysis"/>
    <property type="evidence" value="ECO:0007669"/>
    <property type="project" value="UniProtKB-KW"/>
</dbReference>
<dbReference type="InterPro" id="IPR029062">
    <property type="entry name" value="Class_I_gatase-like"/>
</dbReference>
<reference evidence="2 3" key="1">
    <citation type="submission" date="2023-07" db="EMBL/GenBank/DDBJ databases">
        <title>Genomic Encyclopedia of Type Strains, Phase IV (KMG-IV): sequencing the most valuable type-strain genomes for metagenomic binning, comparative biology and taxonomic classification.</title>
        <authorList>
            <person name="Goeker M."/>
        </authorList>
    </citation>
    <scope>NUCLEOTIDE SEQUENCE [LARGE SCALE GENOMIC DNA]</scope>
    <source>
        <strain evidence="2 3">DSM 12751</strain>
    </source>
</reference>
<sequence>MKRAAFIAYDDCAIWQVALLQRFLRKAEWEVTTITLDGKDVITDGGMKLKADTSLSEIDLSEYHLLLFPGAGGKVPEQLLGSEKLHQLINSFKGLIAASCASALFVAAAGLLKDRTFTTNEVIMDRYSVALAEGNYVDQDVCADHNLITSKGYAHVEFMRKVLEELGLMKQDPRLENMTLKLGKNQ</sequence>
<dbReference type="Proteomes" id="UP001235840">
    <property type="component" value="Unassembled WGS sequence"/>
</dbReference>
<accession>A0ABT9VUC6</accession>
<name>A0ABT9VUC6_9BACI</name>
<organism evidence="2 3">
    <name type="scientific">Caldalkalibacillus horti</name>
    <dbReference type="NCBI Taxonomy" id="77523"/>
    <lineage>
        <taxon>Bacteria</taxon>
        <taxon>Bacillati</taxon>
        <taxon>Bacillota</taxon>
        <taxon>Bacilli</taxon>
        <taxon>Bacillales</taxon>
        <taxon>Bacillaceae</taxon>
        <taxon>Caldalkalibacillus</taxon>
    </lineage>
</organism>
<dbReference type="GO" id="GO:0008233">
    <property type="term" value="F:peptidase activity"/>
    <property type="evidence" value="ECO:0007669"/>
    <property type="project" value="UniProtKB-KW"/>
</dbReference>